<dbReference type="EMBL" id="AGNL01014771">
    <property type="protein sequence ID" value="EJK66555.1"/>
    <property type="molecule type" value="Genomic_DNA"/>
</dbReference>
<evidence type="ECO:0000313" key="1">
    <source>
        <dbReference type="EMBL" id="EJK66555.1"/>
    </source>
</evidence>
<dbReference type="OrthoDB" id="9908726at2759"/>
<accession>K0SMF6</accession>
<proteinExistence type="predicted"/>
<reference evidence="1 2" key="1">
    <citation type="journal article" date="2012" name="Genome Biol.">
        <title>Genome and low-iron response of an oceanic diatom adapted to chronic iron limitation.</title>
        <authorList>
            <person name="Lommer M."/>
            <person name="Specht M."/>
            <person name="Roy A.S."/>
            <person name="Kraemer L."/>
            <person name="Andreson R."/>
            <person name="Gutowska M.A."/>
            <person name="Wolf J."/>
            <person name="Bergner S.V."/>
            <person name="Schilhabel M.B."/>
            <person name="Klostermeier U.C."/>
            <person name="Beiko R.G."/>
            <person name="Rosenstiel P."/>
            <person name="Hippler M."/>
            <person name="Laroche J."/>
        </authorList>
    </citation>
    <scope>NUCLEOTIDE SEQUENCE [LARGE SCALE GENOMIC DNA]</scope>
    <source>
        <strain evidence="1 2">CCMP1005</strain>
    </source>
</reference>
<organism evidence="1 2">
    <name type="scientific">Thalassiosira oceanica</name>
    <name type="common">Marine diatom</name>
    <dbReference type="NCBI Taxonomy" id="159749"/>
    <lineage>
        <taxon>Eukaryota</taxon>
        <taxon>Sar</taxon>
        <taxon>Stramenopiles</taxon>
        <taxon>Ochrophyta</taxon>
        <taxon>Bacillariophyta</taxon>
        <taxon>Coscinodiscophyceae</taxon>
        <taxon>Thalassiosirophycidae</taxon>
        <taxon>Thalassiosirales</taxon>
        <taxon>Thalassiosiraceae</taxon>
        <taxon>Thalassiosira</taxon>
    </lineage>
</organism>
<evidence type="ECO:0000313" key="2">
    <source>
        <dbReference type="Proteomes" id="UP000266841"/>
    </source>
</evidence>
<gene>
    <name evidence="1" type="ORF">THAOC_12523</name>
</gene>
<keyword evidence="2" id="KW-1185">Reference proteome</keyword>
<dbReference type="AlphaFoldDB" id="K0SMF6"/>
<comment type="caution">
    <text evidence="1">The sequence shown here is derived from an EMBL/GenBank/DDBJ whole genome shotgun (WGS) entry which is preliminary data.</text>
</comment>
<name>K0SMF6_THAOC</name>
<protein>
    <submittedName>
        <fullName evidence="1">Uncharacterized protein</fullName>
    </submittedName>
</protein>
<dbReference type="Proteomes" id="UP000266841">
    <property type="component" value="Unassembled WGS sequence"/>
</dbReference>
<sequence>MQSLKRDDDIKLLCTPPESRRLSLDPGRACGSRVGRYQNREACRLPPLRGDRGTGCDTVVGGPALPCGGPAATQKHGDRLHDGLGHPNQGHCDGNVSSTANISNLYVAIHEEEEVLQYLACNWILFLKCFIDDGIGIWLHHPDPAEDERHWKEFQSVVARGGLAWDFSKRSNQIDFMDGTISLVDNRVEFRLFEKPLALHLYLPPYSCHPPGVIKGLVMGEVLRIFKLCSHDRAETSMITCRSSLDDY</sequence>